<dbReference type="HAMAP" id="MF_00272">
    <property type="entry name" value="GcvH"/>
    <property type="match status" value="1"/>
</dbReference>
<comment type="subcellular location">
    <subcellularLocation>
        <location evidence="5">Mitochondrion</location>
    </subcellularLocation>
</comment>
<dbReference type="InterPro" id="IPR017453">
    <property type="entry name" value="GCV_H_sub"/>
</dbReference>
<dbReference type="InterPro" id="IPR011053">
    <property type="entry name" value="Single_hybrid_motif"/>
</dbReference>
<dbReference type="PROSITE" id="PS00189">
    <property type="entry name" value="LIPOYL"/>
    <property type="match status" value="1"/>
</dbReference>
<sequence>MVCLRLGYRALHRVLPSNYNLYPCLYNGTTSCKTVKSIRLLSTSIIRSQSQTDRLYTPKHEWILVNGNVGIVGISHYAQDALGDVVYAQLPESGTKIEKHDEVGALESVKAASELYSPVSGTILEKNTEVEDMPALINQSCYDKGWLFKVELSNPDELKELLDEAKYKEFLKADQESHS</sequence>
<reference evidence="7" key="1">
    <citation type="submission" date="2015-11" db="EMBL/GenBank/DDBJ databases">
        <title>De novo transcriptome assembly of four potential Pierce s Disease insect vectors from Arizona vineyards.</title>
        <authorList>
            <person name="Tassone E.E."/>
        </authorList>
    </citation>
    <scope>NUCLEOTIDE SEQUENCE</scope>
</reference>
<evidence type="ECO:0000259" key="6">
    <source>
        <dbReference type="PROSITE" id="PS50968"/>
    </source>
</evidence>
<keyword evidence="2 4" id="KW-0450">Lipoyl</keyword>
<evidence type="ECO:0000256" key="5">
    <source>
        <dbReference type="RuleBase" id="RU364055"/>
    </source>
</evidence>
<dbReference type="GO" id="GO:0009249">
    <property type="term" value="P:protein lipoylation"/>
    <property type="evidence" value="ECO:0007669"/>
    <property type="project" value="TreeGrafter"/>
</dbReference>
<keyword evidence="5" id="KW-0496">Mitochondrion</keyword>
<organism evidence="7">
    <name type="scientific">Graphocephala atropunctata</name>
    <dbReference type="NCBI Taxonomy" id="36148"/>
    <lineage>
        <taxon>Eukaryota</taxon>
        <taxon>Metazoa</taxon>
        <taxon>Ecdysozoa</taxon>
        <taxon>Arthropoda</taxon>
        <taxon>Hexapoda</taxon>
        <taxon>Insecta</taxon>
        <taxon>Pterygota</taxon>
        <taxon>Neoptera</taxon>
        <taxon>Paraneoptera</taxon>
        <taxon>Hemiptera</taxon>
        <taxon>Auchenorrhyncha</taxon>
        <taxon>Membracoidea</taxon>
        <taxon>Cicadellidae</taxon>
        <taxon>Cicadellinae</taxon>
        <taxon>Cicadellini</taxon>
        <taxon>Graphocephala</taxon>
    </lineage>
</organism>
<comment type="function">
    <text evidence="5">The H protein shuttles the methylamine group of glycine from the P protein to the T protein.</text>
</comment>
<comment type="subunit">
    <text evidence="5">The glycine cleavage system is composed of four proteins: P, T, L and H.</text>
</comment>
<dbReference type="PROSITE" id="PS51257">
    <property type="entry name" value="PROKAR_LIPOPROTEIN"/>
    <property type="match status" value="1"/>
</dbReference>
<dbReference type="AlphaFoldDB" id="A0A1B6MJC8"/>
<dbReference type="GO" id="GO:0019464">
    <property type="term" value="P:glycine decarboxylation via glycine cleavage system"/>
    <property type="evidence" value="ECO:0007669"/>
    <property type="project" value="UniProtKB-UniRule"/>
</dbReference>
<dbReference type="Gene3D" id="2.40.50.100">
    <property type="match status" value="1"/>
</dbReference>
<evidence type="ECO:0000256" key="4">
    <source>
        <dbReference type="PIRSR" id="PIRSR617453-50"/>
    </source>
</evidence>
<dbReference type="PANTHER" id="PTHR11715">
    <property type="entry name" value="GLYCINE CLEAVAGE SYSTEM H PROTEIN"/>
    <property type="match status" value="1"/>
</dbReference>
<protein>
    <recommendedName>
        <fullName evidence="5">Glycine cleavage system H protein</fullName>
    </recommendedName>
</protein>
<dbReference type="GO" id="GO:0005739">
    <property type="term" value="C:mitochondrion"/>
    <property type="evidence" value="ECO:0007669"/>
    <property type="project" value="UniProtKB-SubCell"/>
</dbReference>
<dbReference type="SUPFAM" id="SSF51230">
    <property type="entry name" value="Single hybrid motif"/>
    <property type="match status" value="1"/>
</dbReference>
<comment type="similarity">
    <text evidence="1 5">Belongs to the GcvH family.</text>
</comment>
<dbReference type="EMBL" id="GEBQ01003982">
    <property type="protein sequence ID" value="JAT35995.1"/>
    <property type="molecule type" value="Transcribed_RNA"/>
</dbReference>
<evidence type="ECO:0000256" key="1">
    <source>
        <dbReference type="ARBA" id="ARBA00009249"/>
    </source>
</evidence>
<evidence type="ECO:0000313" key="7">
    <source>
        <dbReference type="EMBL" id="JAT35995.1"/>
    </source>
</evidence>
<dbReference type="CDD" id="cd06848">
    <property type="entry name" value="GCS_H"/>
    <property type="match status" value="1"/>
</dbReference>
<name>A0A1B6MJC8_9HEMI</name>
<dbReference type="PANTHER" id="PTHR11715:SF3">
    <property type="entry name" value="GLYCINE CLEAVAGE SYSTEM H PROTEIN-RELATED"/>
    <property type="match status" value="1"/>
</dbReference>
<keyword evidence="3 5" id="KW-0809">Transit peptide</keyword>
<comment type="cofactor">
    <cofactor evidence="5">
        <name>(R)-lipoate</name>
        <dbReference type="ChEBI" id="CHEBI:83088"/>
    </cofactor>
    <text evidence="5">Binds 1 lipoyl cofactor covalently.</text>
</comment>
<evidence type="ECO:0000256" key="3">
    <source>
        <dbReference type="ARBA" id="ARBA00022946"/>
    </source>
</evidence>
<feature type="modified residue" description="N6-lipoyllysine" evidence="4">
    <location>
        <position position="110"/>
    </location>
</feature>
<accession>A0A1B6MJC8</accession>
<gene>
    <name evidence="7" type="ORF">g.5036</name>
</gene>
<dbReference type="InterPro" id="IPR000089">
    <property type="entry name" value="Biotin_lipoyl"/>
</dbReference>
<dbReference type="GO" id="GO:0005960">
    <property type="term" value="C:glycine cleavage complex"/>
    <property type="evidence" value="ECO:0007669"/>
    <property type="project" value="UniProtKB-UniRule"/>
</dbReference>
<dbReference type="InterPro" id="IPR003016">
    <property type="entry name" value="2-oxoA_DH_lipoyl-BS"/>
</dbReference>
<feature type="domain" description="Lipoyl-binding" evidence="6">
    <location>
        <begin position="69"/>
        <end position="151"/>
    </location>
</feature>
<evidence type="ECO:0000256" key="2">
    <source>
        <dbReference type="ARBA" id="ARBA00022823"/>
    </source>
</evidence>
<dbReference type="PROSITE" id="PS50968">
    <property type="entry name" value="BIOTINYL_LIPOYL"/>
    <property type="match status" value="1"/>
</dbReference>
<dbReference type="Pfam" id="PF01597">
    <property type="entry name" value="GCV_H"/>
    <property type="match status" value="1"/>
</dbReference>
<dbReference type="InterPro" id="IPR002930">
    <property type="entry name" value="GCV_H"/>
</dbReference>
<proteinExistence type="inferred from homology"/>
<dbReference type="NCBIfam" id="NF002270">
    <property type="entry name" value="PRK01202.1"/>
    <property type="match status" value="1"/>
</dbReference>
<dbReference type="NCBIfam" id="TIGR00527">
    <property type="entry name" value="gcvH"/>
    <property type="match status" value="1"/>
</dbReference>
<dbReference type="InterPro" id="IPR033753">
    <property type="entry name" value="GCV_H/Fam206"/>
</dbReference>